<name>A0A5D2DD83_GOSDA</name>
<keyword evidence="3" id="KW-1185">Reference proteome</keyword>
<dbReference type="EMBL" id="CM017702">
    <property type="protein sequence ID" value="TYG79599.1"/>
    <property type="molecule type" value="Genomic_DNA"/>
</dbReference>
<proteinExistence type="predicted"/>
<dbReference type="Proteomes" id="UP000323506">
    <property type="component" value="Chromosome D02"/>
</dbReference>
<dbReference type="AlphaFoldDB" id="A0A5D2DD83"/>
<feature type="chain" id="PRO_5022713187" description="Secreted protein" evidence="1">
    <location>
        <begin position="30"/>
        <end position="124"/>
    </location>
</feature>
<gene>
    <name evidence="2" type="ORF">ES288_D02G151300v1</name>
</gene>
<evidence type="ECO:0000313" key="3">
    <source>
        <dbReference type="Proteomes" id="UP000323506"/>
    </source>
</evidence>
<evidence type="ECO:0000313" key="2">
    <source>
        <dbReference type="EMBL" id="TYG79599.1"/>
    </source>
</evidence>
<feature type="signal peptide" evidence="1">
    <location>
        <begin position="1"/>
        <end position="29"/>
    </location>
</feature>
<evidence type="ECO:0000256" key="1">
    <source>
        <dbReference type="SAM" id="SignalP"/>
    </source>
</evidence>
<reference evidence="2 3" key="1">
    <citation type="submission" date="2019-06" db="EMBL/GenBank/DDBJ databases">
        <title>WGS assembly of Gossypium darwinii.</title>
        <authorList>
            <person name="Chen Z.J."/>
            <person name="Sreedasyam A."/>
            <person name="Ando A."/>
            <person name="Song Q."/>
            <person name="De L."/>
            <person name="Hulse-Kemp A."/>
            <person name="Ding M."/>
            <person name="Ye W."/>
            <person name="Kirkbride R."/>
            <person name="Jenkins J."/>
            <person name="Plott C."/>
            <person name="Lovell J."/>
            <person name="Lin Y.-M."/>
            <person name="Vaughn R."/>
            <person name="Liu B."/>
            <person name="Li W."/>
            <person name="Simpson S."/>
            <person name="Scheffler B."/>
            <person name="Saski C."/>
            <person name="Grover C."/>
            <person name="Hu G."/>
            <person name="Conover J."/>
            <person name="Carlson J."/>
            <person name="Shu S."/>
            <person name="Boston L."/>
            <person name="Williams M."/>
            <person name="Peterson D."/>
            <person name="Mcgee K."/>
            <person name="Jones D."/>
            <person name="Wendel J."/>
            <person name="Stelly D."/>
            <person name="Grimwood J."/>
            <person name="Schmutz J."/>
        </authorList>
    </citation>
    <scope>NUCLEOTIDE SEQUENCE [LARGE SCALE GENOMIC DNA]</scope>
    <source>
        <strain evidence="2">1808015.09</strain>
    </source>
</reference>
<sequence>MRAVRRKEKLLHFPPLLLTLAFSPPFSNSDSNQAQREHQRHAAIGCRGRGRGVRRVRKLMNVGAIAAALRKGKKNCCYGFCYLWPIGPCNWVVLRRKACRRDSVRRSDLYCELRRCLFCNLHIF</sequence>
<accession>A0A5D2DD83</accession>
<protein>
    <recommendedName>
        <fullName evidence="4">Secreted protein</fullName>
    </recommendedName>
</protein>
<keyword evidence="1" id="KW-0732">Signal</keyword>
<organism evidence="2 3">
    <name type="scientific">Gossypium darwinii</name>
    <name type="common">Darwin's cotton</name>
    <name type="synonym">Gossypium barbadense var. darwinii</name>
    <dbReference type="NCBI Taxonomy" id="34276"/>
    <lineage>
        <taxon>Eukaryota</taxon>
        <taxon>Viridiplantae</taxon>
        <taxon>Streptophyta</taxon>
        <taxon>Embryophyta</taxon>
        <taxon>Tracheophyta</taxon>
        <taxon>Spermatophyta</taxon>
        <taxon>Magnoliopsida</taxon>
        <taxon>eudicotyledons</taxon>
        <taxon>Gunneridae</taxon>
        <taxon>Pentapetalae</taxon>
        <taxon>rosids</taxon>
        <taxon>malvids</taxon>
        <taxon>Malvales</taxon>
        <taxon>Malvaceae</taxon>
        <taxon>Malvoideae</taxon>
        <taxon>Gossypium</taxon>
    </lineage>
</organism>
<evidence type="ECO:0008006" key="4">
    <source>
        <dbReference type="Google" id="ProtNLM"/>
    </source>
</evidence>